<reference evidence="10 11" key="1">
    <citation type="submission" date="2021-08" db="EMBL/GenBank/DDBJ databases">
        <title>Collinsella faecalis sp. nov. isolated from swine faeces.</title>
        <authorList>
            <person name="Oh B.S."/>
            <person name="Lee J.H."/>
        </authorList>
    </citation>
    <scope>NUCLEOTIDE SEQUENCE [LARGE SCALE GENOMIC DNA]</scope>
    <source>
        <strain evidence="10 11">AGMB00827</strain>
    </source>
</reference>
<evidence type="ECO:0000256" key="8">
    <source>
        <dbReference type="ARBA" id="ARBA00050776"/>
    </source>
</evidence>
<dbReference type="SUPFAM" id="SSF53383">
    <property type="entry name" value="PLP-dependent transferases"/>
    <property type="match status" value="1"/>
</dbReference>
<dbReference type="Gene3D" id="1.10.260.50">
    <property type="match status" value="1"/>
</dbReference>
<dbReference type="Gene3D" id="3.40.640.10">
    <property type="entry name" value="Type I PLP-dependent aspartate aminotransferase-like (Major domain)"/>
    <property type="match status" value="1"/>
</dbReference>
<dbReference type="EMBL" id="JAIMFO010000007">
    <property type="protein sequence ID" value="MBY4798012.1"/>
    <property type="molecule type" value="Genomic_DNA"/>
</dbReference>
<dbReference type="RefSeq" id="WP_222199727.1">
    <property type="nucleotide sequence ID" value="NZ_JAIMFO010000007.1"/>
</dbReference>
<evidence type="ECO:0000259" key="9">
    <source>
        <dbReference type="Pfam" id="PF00266"/>
    </source>
</evidence>
<dbReference type="InterPro" id="IPR015422">
    <property type="entry name" value="PyrdxlP-dep_Trfase_small"/>
</dbReference>
<keyword evidence="7" id="KW-0411">Iron-sulfur</keyword>
<evidence type="ECO:0000256" key="3">
    <source>
        <dbReference type="ARBA" id="ARBA00022679"/>
    </source>
</evidence>
<evidence type="ECO:0000256" key="7">
    <source>
        <dbReference type="ARBA" id="ARBA00023014"/>
    </source>
</evidence>
<evidence type="ECO:0000256" key="2">
    <source>
        <dbReference type="ARBA" id="ARBA00006490"/>
    </source>
</evidence>
<keyword evidence="3" id="KW-0808">Transferase</keyword>
<gene>
    <name evidence="10" type="ORF">K6V98_06590</name>
</gene>
<accession>A0ABS7MKW5</accession>
<keyword evidence="4" id="KW-0479">Metal-binding</keyword>
<comment type="catalytic activity">
    <reaction evidence="8">
        <text>(sulfur carrier)-H + L-cysteine = (sulfur carrier)-SH + L-alanine</text>
        <dbReference type="Rhea" id="RHEA:43892"/>
        <dbReference type="Rhea" id="RHEA-COMP:14737"/>
        <dbReference type="Rhea" id="RHEA-COMP:14739"/>
        <dbReference type="ChEBI" id="CHEBI:29917"/>
        <dbReference type="ChEBI" id="CHEBI:35235"/>
        <dbReference type="ChEBI" id="CHEBI:57972"/>
        <dbReference type="ChEBI" id="CHEBI:64428"/>
        <dbReference type="EC" id="2.8.1.7"/>
    </reaction>
</comment>
<evidence type="ECO:0000313" key="11">
    <source>
        <dbReference type="Proteomes" id="UP000700908"/>
    </source>
</evidence>
<evidence type="ECO:0000256" key="4">
    <source>
        <dbReference type="ARBA" id="ARBA00022723"/>
    </source>
</evidence>
<evidence type="ECO:0000256" key="6">
    <source>
        <dbReference type="ARBA" id="ARBA00023004"/>
    </source>
</evidence>
<evidence type="ECO:0000256" key="5">
    <source>
        <dbReference type="ARBA" id="ARBA00022898"/>
    </source>
</evidence>
<evidence type="ECO:0000256" key="1">
    <source>
        <dbReference type="ARBA" id="ARBA00001933"/>
    </source>
</evidence>
<comment type="similarity">
    <text evidence="2">Belongs to the class-V pyridoxal-phosphate-dependent aminotransferase family. NifS/IscS subfamily.</text>
</comment>
<evidence type="ECO:0000313" key="10">
    <source>
        <dbReference type="EMBL" id="MBY4798012.1"/>
    </source>
</evidence>
<proteinExistence type="inferred from homology"/>
<keyword evidence="6" id="KW-0408">Iron</keyword>
<keyword evidence="11" id="KW-1185">Reference proteome</keyword>
<keyword evidence="10" id="KW-0032">Aminotransferase</keyword>
<name>A0ABS7MKW5_9ACTN</name>
<dbReference type="InterPro" id="IPR015424">
    <property type="entry name" value="PyrdxlP-dep_Trfase"/>
</dbReference>
<dbReference type="InterPro" id="IPR000192">
    <property type="entry name" value="Aminotrans_V_dom"/>
</dbReference>
<protein>
    <submittedName>
        <fullName evidence="10">Aminotransferase class V-fold PLP-dependent enzyme</fullName>
    </submittedName>
</protein>
<sequence>MSVVNLDYAASTPLREEARAAEQAFDASPLAGANPNSLHSLGRQAAAALEAARRDLVPTFGTEVRPSELVFTGGGTEAVALGLMGLARGAREQDPRRNRLIVSAIEHDAVLDNLGALKADGFVVDHIRPHRNGQIYPEDLEALLDTDVAVTAVMFANNETGVIQPIAELTKLAHRAGSLFFCDAIQGWLHAPFDVNELGIDAASVCGHKIGGPVSSGVLYLRARTPIKPLLKGGGQERGLRPGTQDLRSIISLAAAARAVAAHVSDDYQRLMKLSRELYERLFVSDRIHATVGDIDAIERLAGIVAITVDGFESEELILQLDARGFAVSAASACSSASLSASHVLLAMGVPEQEALGSLRISFDDRVCESDLIRFSEALLELVGER</sequence>
<dbReference type="Gene3D" id="3.90.1150.10">
    <property type="entry name" value="Aspartate Aminotransferase, domain 1"/>
    <property type="match status" value="1"/>
</dbReference>
<dbReference type="Pfam" id="PF00266">
    <property type="entry name" value="Aminotran_5"/>
    <property type="match status" value="1"/>
</dbReference>
<dbReference type="InterPro" id="IPR015421">
    <property type="entry name" value="PyrdxlP-dep_Trfase_major"/>
</dbReference>
<organism evidence="10 11">
    <name type="scientific">Collinsella ureilytica</name>
    <dbReference type="NCBI Taxonomy" id="2869515"/>
    <lineage>
        <taxon>Bacteria</taxon>
        <taxon>Bacillati</taxon>
        <taxon>Actinomycetota</taxon>
        <taxon>Coriobacteriia</taxon>
        <taxon>Coriobacteriales</taxon>
        <taxon>Coriobacteriaceae</taxon>
        <taxon>Collinsella</taxon>
    </lineage>
</organism>
<dbReference type="GO" id="GO:0008483">
    <property type="term" value="F:transaminase activity"/>
    <property type="evidence" value="ECO:0007669"/>
    <property type="project" value="UniProtKB-KW"/>
</dbReference>
<keyword evidence="5" id="KW-0663">Pyridoxal phosphate</keyword>
<dbReference type="Proteomes" id="UP000700908">
    <property type="component" value="Unassembled WGS sequence"/>
</dbReference>
<dbReference type="PANTHER" id="PTHR11601:SF34">
    <property type="entry name" value="CYSTEINE DESULFURASE"/>
    <property type="match status" value="1"/>
</dbReference>
<feature type="domain" description="Aminotransferase class V" evidence="9">
    <location>
        <begin position="4"/>
        <end position="372"/>
    </location>
</feature>
<dbReference type="PIRSF" id="PIRSF005572">
    <property type="entry name" value="NifS"/>
    <property type="match status" value="1"/>
</dbReference>
<comment type="cofactor">
    <cofactor evidence="1">
        <name>pyridoxal 5'-phosphate</name>
        <dbReference type="ChEBI" id="CHEBI:597326"/>
    </cofactor>
</comment>
<comment type="caution">
    <text evidence="10">The sequence shown here is derived from an EMBL/GenBank/DDBJ whole genome shotgun (WGS) entry which is preliminary data.</text>
</comment>
<dbReference type="PANTHER" id="PTHR11601">
    <property type="entry name" value="CYSTEINE DESULFURYLASE FAMILY MEMBER"/>
    <property type="match status" value="1"/>
</dbReference>
<dbReference type="InterPro" id="IPR016454">
    <property type="entry name" value="Cysteine_dSase"/>
</dbReference>